<organism evidence="10 11">
    <name type="scientific">Dactylosporangium sucinum</name>
    <dbReference type="NCBI Taxonomy" id="1424081"/>
    <lineage>
        <taxon>Bacteria</taxon>
        <taxon>Bacillati</taxon>
        <taxon>Actinomycetota</taxon>
        <taxon>Actinomycetes</taxon>
        <taxon>Micromonosporales</taxon>
        <taxon>Micromonosporaceae</taxon>
        <taxon>Dactylosporangium</taxon>
    </lineage>
</organism>
<accession>A0A917X7A5</accession>
<feature type="compositionally biased region" description="Pro residues" evidence="8">
    <location>
        <begin position="406"/>
        <end position="417"/>
    </location>
</feature>
<dbReference type="Gene3D" id="3.90.640.10">
    <property type="entry name" value="Actin, Chain A, domain 4"/>
    <property type="match status" value="1"/>
</dbReference>
<protein>
    <recommendedName>
        <fullName evidence="12">Hsp70 protein</fullName>
    </recommendedName>
</protein>
<evidence type="ECO:0000256" key="4">
    <source>
        <dbReference type="ARBA" id="ARBA00022741"/>
    </source>
</evidence>
<keyword evidence="9" id="KW-0812">Transmembrane</keyword>
<dbReference type="GO" id="GO:0030968">
    <property type="term" value="P:endoplasmic reticulum unfolded protein response"/>
    <property type="evidence" value="ECO:0007669"/>
    <property type="project" value="TreeGrafter"/>
</dbReference>
<dbReference type="GO" id="GO:0005524">
    <property type="term" value="F:ATP binding"/>
    <property type="evidence" value="ECO:0007669"/>
    <property type="project" value="UniProtKB-KW"/>
</dbReference>
<dbReference type="PANTHER" id="PTHR45639">
    <property type="entry name" value="HSC70CB, ISOFORM G-RELATED"/>
    <property type="match status" value="1"/>
</dbReference>
<evidence type="ECO:0000256" key="8">
    <source>
        <dbReference type="SAM" id="MobiDB-lite"/>
    </source>
</evidence>
<sequence>MNATGHRLGIDLGTSNTVAALAEPGGRVRPLLFDGSPLLPSAVFADGGPLLVGADAVRAAVAAPAGLEANPKRRIDDGTVWLGEREYPVTQLLAAVLSRVAAEAERVAGEAVTDVVLTHPAAWQRTRLGVLSAAVEQAGLGPARFVPEPVAAAAYFATVLGHRVRPEGAIVVYDLGAGTFDVSVVRQSAPLTGVSAAPGGFEVVAADGLTDVGGLDLDALVVKHARAATAAARDAWQRLDWPQDLEDQLARQGLWQSARALKEQLSRHPQGDLHVPLANAAIHLTREEFEKAAEEQLSRTAALTRRVLQSAGVPPEDVAGVFLVGGSSRIPLVATLLHRSLRIAPTIIDQPELVVAEGSLHAATAPSPSPAPPTPPAVAPPPPVTAPLPASPPPVAAAAVAPPSVVPSPVAQPPLQPLWPQDTQPTAPPPRPRRRRSAAVVLAIAGAALYTLGVAVAANIAGSPAYENDNRFTGVEEVVVTLLLLATPGAFLLAVGLNLTFRTPALRALGWIVAGLALAVVPLAWLPYWTHGQGVFLPVVAGIGVAGALYGLVNLPRALRSPRDNA</sequence>
<feature type="region of interest" description="Disordered" evidence="8">
    <location>
        <begin position="406"/>
        <end position="433"/>
    </location>
</feature>
<keyword evidence="7" id="KW-0143">Chaperone</keyword>
<evidence type="ECO:0000256" key="1">
    <source>
        <dbReference type="ARBA" id="ARBA00004319"/>
    </source>
</evidence>
<feature type="transmembrane region" description="Helical" evidence="9">
    <location>
        <begin position="535"/>
        <end position="553"/>
    </location>
</feature>
<gene>
    <name evidence="10" type="ORF">GCM10007977_109400</name>
</gene>
<feature type="transmembrane region" description="Helical" evidence="9">
    <location>
        <begin position="478"/>
        <end position="501"/>
    </location>
</feature>
<reference evidence="10" key="1">
    <citation type="journal article" date="2014" name="Int. J. Syst. Evol. Microbiol.">
        <title>Complete genome sequence of Corynebacterium casei LMG S-19264T (=DSM 44701T), isolated from a smear-ripened cheese.</title>
        <authorList>
            <consortium name="US DOE Joint Genome Institute (JGI-PGF)"/>
            <person name="Walter F."/>
            <person name="Albersmeier A."/>
            <person name="Kalinowski J."/>
            <person name="Ruckert C."/>
        </authorList>
    </citation>
    <scope>NUCLEOTIDE SEQUENCE</scope>
    <source>
        <strain evidence="10">JCM 19831</strain>
    </source>
</reference>
<keyword evidence="11" id="KW-1185">Reference proteome</keyword>
<keyword evidence="4" id="KW-0547">Nucleotide-binding</keyword>
<evidence type="ECO:0000256" key="6">
    <source>
        <dbReference type="ARBA" id="ARBA00023016"/>
    </source>
</evidence>
<evidence type="ECO:0000256" key="3">
    <source>
        <dbReference type="ARBA" id="ARBA00022729"/>
    </source>
</evidence>
<reference evidence="10" key="2">
    <citation type="submission" date="2020-09" db="EMBL/GenBank/DDBJ databases">
        <authorList>
            <person name="Sun Q."/>
            <person name="Ohkuma M."/>
        </authorList>
    </citation>
    <scope>NUCLEOTIDE SEQUENCE</scope>
    <source>
        <strain evidence="10">JCM 19831</strain>
    </source>
</reference>
<proteinExistence type="inferred from homology"/>
<dbReference type="InterPro" id="IPR013126">
    <property type="entry name" value="Hsp_70_fam"/>
</dbReference>
<evidence type="ECO:0000256" key="7">
    <source>
        <dbReference type="ARBA" id="ARBA00023186"/>
    </source>
</evidence>
<keyword evidence="6" id="KW-0346">Stress response</keyword>
<feature type="compositionally biased region" description="Pro residues" evidence="8">
    <location>
        <begin position="367"/>
        <end position="385"/>
    </location>
</feature>
<feature type="transmembrane region" description="Helical" evidence="9">
    <location>
        <begin position="438"/>
        <end position="458"/>
    </location>
</feature>
<evidence type="ECO:0000313" key="10">
    <source>
        <dbReference type="EMBL" id="GGM89498.1"/>
    </source>
</evidence>
<dbReference type="PANTHER" id="PTHR45639:SF3">
    <property type="entry name" value="HYPOXIA UP-REGULATED PROTEIN 1"/>
    <property type="match status" value="1"/>
</dbReference>
<feature type="region of interest" description="Disordered" evidence="8">
    <location>
        <begin position="362"/>
        <end position="385"/>
    </location>
</feature>
<dbReference type="SUPFAM" id="SSF53067">
    <property type="entry name" value="Actin-like ATPase domain"/>
    <property type="match status" value="2"/>
</dbReference>
<dbReference type="Pfam" id="PF00012">
    <property type="entry name" value="HSP70"/>
    <property type="match status" value="1"/>
</dbReference>
<keyword evidence="3" id="KW-0732">Signal</keyword>
<evidence type="ECO:0000256" key="2">
    <source>
        <dbReference type="ARBA" id="ARBA00007381"/>
    </source>
</evidence>
<dbReference type="InterPro" id="IPR018181">
    <property type="entry name" value="Heat_shock_70_CS"/>
</dbReference>
<evidence type="ECO:0000256" key="5">
    <source>
        <dbReference type="ARBA" id="ARBA00022840"/>
    </source>
</evidence>
<dbReference type="PRINTS" id="PR00301">
    <property type="entry name" value="HEATSHOCK70"/>
</dbReference>
<dbReference type="GO" id="GO:0140662">
    <property type="term" value="F:ATP-dependent protein folding chaperone"/>
    <property type="evidence" value="ECO:0007669"/>
    <property type="project" value="InterPro"/>
</dbReference>
<keyword evidence="5" id="KW-0067">ATP-binding</keyword>
<evidence type="ECO:0000256" key="9">
    <source>
        <dbReference type="SAM" id="Phobius"/>
    </source>
</evidence>
<dbReference type="PROSITE" id="PS01036">
    <property type="entry name" value="HSP70_3"/>
    <property type="match status" value="1"/>
</dbReference>
<comment type="subcellular location">
    <subcellularLocation>
        <location evidence="1">Endoplasmic reticulum lumen</location>
    </subcellularLocation>
</comment>
<dbReference type="Gene3D" id="3.30.420.40">
    <property type="match status" value="2"/>
</dbReference>
<dbReference type="Proteomes" id="UP000642070">
    <property type="component" value="Unassembled WGS sequence"/>
</dbReference>
<evidence type="ECO:0000313" key="11">
    <source>
        <dbReference type="Proteomes" id="UP000642070"/>
    </source>
</evidence>
<comment type="caution">
    <text evidence="10">The sequence shown here is derived from an EMBL/GenBank/DDBJ whole genome shotgun (WGS) entry which is preliminary data.</text>
</comment>
<feature type="transmembrane region" description="Helical" evidence="9">
    <location>
        <begin position="508"/>
        <end position="529"/>
    </location>
</feature>
<evidence type="ECO:0008006" key="12">
    <source>
        <dbReference type="Google" id="ProtNLM"/>
    </source>
</evidence>
<keyword evidence="9" id="KW-0472">Membrane</keyword>
<dbReference type="AlphaFoldDB" id="A0A917X7A5"/>
<dbReference type="EMBL" id="BMPI01000130">
    <property type="protein sequence ID" value="GGM89498.1"/>
    <property type="molecule type" value="Genomic_DNA"/>
</dbReference>
<name>A0A917X7A5_9ACTN</name>
<keyword evidence="9" id="KW-1133">Transmembrane helix</keyword>
<comment type="similarity">
    <text evidence="2">Belongs to the heat shock protein 70 family.</text>
</comment>
<dbReference type="RefSeq" id="WP_190258067.1">
    <property type="nucleotide sequence ID" value="NZ_BMPI01000130.1"/>
</dbReference>
<dbReference type="InterPro" id="IPR043129">
    <property type="entry name" value="ATPase_NBD"/>
</dbReference>